<gene>
    <name evidence="2" type="ORF">H8876_04045</name>
</gene>
<evidence type="ECO:0000313" key="3">
    <source>
        <dbReference type="Proteomes" id="UP000644115"/>
    </source>
</evidence>
<evidence type="ECO:0000256" key="1">
    <source>
        <dbReference type="SAM" id="Phobius"/>
    </source>
</evidence>
<evidence type="ECO:0000313" key="2">
    <source>
        <dbReference type="EMBL" id="MBC5999169.1"/>
    </source>
</evidence>
<proteinExistence type="predicted"/>
<dbReference type="Proteomes" id="UP000644115">
    <property type="component" value="Unassembled WGS sequence"/>
</dbReference>
<feature type="transmembrane region" description="Helical" evidence="1">
    <location>
        <begin position="44"/>
        <end position="61"/>
    </location>
</feature>
<keyword evidence="3" id="KW-1185">Reference proteome</keyword>
<evidence type="ECO:0008006" key="4">
    <source>
        <dbReference type="Google" id="ProtNLM"/>
    </source>
</evidence>
<dbReference type="RefSeq" id="WP_249286637.1">
    <property type="nucleotide sequence ID" value="NZ_JACRWC010000053.1"/>
</dbReference>
<keyword evidence="1" id="KW-1133">Transmembrane helix</keyword>
<comment type="caution">
    <text evidence="2">The sequence shown here is derived from an EMBL/GenBank/DDBJ whole genome shotgun (WGS) entry which is preliminary data.</text>
</comment>
<organism evidence="2 3">
    <name type="scientific">Lentihominibacter faecis</name>
    <dbReference type="NCBI Taxonomy" id="2764712"/>
    <lineage>
        <taxon>Bacteria</taxon>
        <taxon>Bacillati</taxon>
        <taxon>Bacillota</taxon>
        <taxon>Clostridia</taxon>
        <taxon>Peptostreptococcales</taxon>
        <taxon>Anaerovoracaceae</taxon>
        <taxon>Lentihominibacter</taxon>
    </lineage>
</organism>
<keyword evidence="1" id="KW-0812">Transmembrane</keyword>
<accession>A0A923SLE2</accession>
<feature type="transmembrane region" description="Helical" evidence="1">
    <location>
        <begin position="21"/>
        <end position="38"/>
    </location>
</feature>
<name>A0A923SLE2_9FIRM</name>
<reference evidence="2" key="1">
    <citation type="submission" date="2020-08" db="EMBL/GenBank/DDBJ databases">
        <authorList>
            <person name="Liu C."/>
            <person name="Sun Q."/>
        </authorList>
    </citation>
    <scope>NUCLEOTIDE SEQUENCE</scope>
    <source>
        <strain evidence="2">BX16</strain>
    </source>
</reference>
<keyword evidence="1" id="KW-0472">Membrane</keyword>
<dbReference type="EMBL" id="JACRWC010000053">
    <property type="protein sequence ID" value="MBC5999169.1"/>
    <property type="molecule type" value="Genomic_DNA"/>
</dbReference>
<sequence>MGRFNMWMANLMRGRYGMDQMNRTLSIVALILIAANLFLRMRIINWLAVVLLIYIYCRAFSRNINRRAAENQRYLQFAGSVRSKFGRGAGNPYGQTPRTKDNTHKILRCPGCGEKLRVPKGAGKINISCPHCHTKFTKKV</sequence>
<dbReference type="AlphaFoldDB" id="A0A923SLE2"/>
<protein>
    <recommendedName>
        <fullName evidence="4">Zn-finger containing protein</fullName>
    </recommendedName>
</protein>